<dbReference type="FunFam" id="3.80.10.10:FF:000400">
    <property type="entry name" value="Nuclear pore complex protein NUP107"/>
    <property type="match status" value="1"/>
</dbReference>
<dbReference type="AlphaFoldDB" id="A0A834WI02"/>
<keyword evidence="13" id="KW-0675">Receptor</keyword>
<dbReference type="Proteomes" id="UP000634136">
    <property type="component" value="Unassembled WGS sequence"/>
</dbReference>
<keyword evidence="3" id="KW-0134">Cell wall</keyword>
<evidence type="ECO:0000256" key="1">
    <source>
        <dbReference type="ARBA" id="ARBA00004170"/>
    </source>
</evidence>
<evidence type="ECO:0000256" key="5">
    <source>
        <dbReference type="ARBA" id="ARBA00022692"/>
    </source>
</evidence>
<protein>
    <submittedName>
        <fullName evidence="13">Leucine-rich repeat receptor-like protein</fullName>
    </submittedName>
</protein>
<dbReference type="InterPro" id="IPR032675">
    <property type="entry name" value="LRR_dom_sf"/>
</dbReference>
<evidence type="ECO:0000256" key="4">
    <source>
        <dbReference type="ARBA" id="ARBA00022614"/>
    </source>
</evidence>
<dbReference type="PANTHER" id="PTHR48060">
    <property type="entry name" value="DNA DAMAGE-REPAIR/TOLERATION PROTEIN DRT100"/>
    <property type="match status" value="1"/>
</dbReference>
<keyword evidence="5" id="KW-0812">Transmembrane</keyword>
<dbReference type="GO" id="GO:0016020">
    <property type="term" value="C:membrane"/>
    <property type="evidence" value="ECO:0007669"/>
    <property type="project" value="UniProtKB-SubCell"/>
</dbReference>
<comment type="similarity">
    <text evidence="11">Belongs to the polygalacturonase-inhibiting protein family.</text>
</comment>
<keyword evidence="10" id="KW-0472">Membrane</keyword>
<dbReference type="SUPFAM" id="SSF52058">
    <property type="entry name" value="L domain-like"/>
    <property type="match status" value="1"/>
</dbReference>
<evidence type="ECO:0000256" key="2">
    <source>
        <dbReference type="ARBA" id="ARBA00004191"/>
    </source>
</evidence>
<dbReference type="SMART" id="SM00369">
    <property type="entry name" value="LRR_TYP"/>
    <property type="match status" value="3"/>
</dbReference>
<keyword evidence="7" id="KW-0677">Repeat</keyword>
<accession>A0A834WI02</accession>
<comment type="subcellular location">
    <subcellularLocation>
        <location evidence="1">Membrane</location>
        <topology evidence="1">Peripheral membrane protein</topology>
    </subcellularLocation>
    <subcellularLocation>
        <location evidence="2">Secreted</location>
        <location evidence="2">Cell wall</location>
    </subcellularLocation>
</comment>
<dbReference type="OrthoDB" id="676979at2759"/>
<keyword evidence="8" id="KW-0611">Plant defense</keyword>
<dbReference type="EMBL" id="JAAIUW010000007">
    <property type="protein sequence ID" value="KAF7824135.1"/>
    <property type="molecule type" value="Genomic_DNA"/>
</dbReference>
<feature type="domain" description="Leucine-rich repeat-containing N-terminal plant-type" evidence="12">
    <location>
        <begin position="338"/>
        <end position="377"/>
    </location>
</feature>
<evidence type="ECO:0000256" key="11">
    <source>
        <dbReference type="ARBA" id="ARBA00038043"/>
    </source>
</evidence>
<keyword evidence="3" id="KW-0964">Secreted</keyword>
<keyword evidence="4" id="KW-0433">Leucine-rich repeat</keyword>
<reference evidence="13" key="1">
    <citation type="submission" date="2020-09" db="EMBL/GenBank/DDBJ databases">
        <title>Genome-Enabled Discovery of Anthraquinone Biosynthesis in Senna tora.</title>
        <authorList>
            <person name="Kang S.-H."/>
            <person name="Pandey R.P."/>
            <person name="Lee C.-M."/>
            <person name="Sim J.-S."/>
            <person name="Jeong J.-T."/>
            <person name="Choi B.-S."/>
            <person name="Jung M."/>
            <person name="Ginzburg D."/>
            <person name="Zhao K."/>
            <person name="Won S.Y."/>
            <person name="Oh T.-J."/>
            <person name="Yu Y."/>
            <person name="Kim N.-H."/>
            <person name="Lee O.R."/>
            <person name="Lee T.-H."/>
            <person name="Bashyal P."/>
            <person name="Kim T.-S."/>
            <person name="Lee W.-H."/>
            <person name="Kawkins C."/>
            <person name="Kim C.-K."/>
            <person name="Kim J.S."/>
            <person name="Ahn B.O."/>
            <person name="Rhee S.Y."/>
            <person name="Sohng J.K."/>
        </authorList>
    </citation>
    <scope>NUCLEOTIDE SEQUENCE</scope>
    <source>
        <tissue evidence="13">Leaf</tissue>
    </source>
</reference>
<sequence length="679" mass="75316">MALEAKEKIGFIYGLIQTLVDAAEQRKWKSVDSMIKSWIINSISKDFSDTFVYCLTAKDLWSTLEERFGASNAPQMYHIQRQATSLNQGGNFVTVYYNKLHRCWDEMDRVMPMPTCTCGKCSCGLKKRVSDMMASTKILQFLMGLNPTFDVARTQILNLDPLPTVNKAFSMIVTDEAQREINMAYSGTNDATSAMMAKANLGKNEGANFKRKDPSKKDKYCDHYHEKAQQDPLELPTQADIREPTDMTRDEVQDLNLDEQQDYDHQEAEINPPVQARVGTRNRRAPVWLQDYVCVAKNSEPYADRVAMVAIYNLDDIYGVDENVALGFAAVIVQCCPPSDRAALLAFKAALHEPNLGIFNSWTGADCCNKWYGVSCDQHTRRVADINLRGESEDPLFQKAHRTGYMTGYISPAICKLTRLSSITIADWKGISGEIPRCITSLRFLRIVDLIGNRIYGPIPADIGRLHRLTVLNVADNLISGEIPPSLTNLSSLMHLDLRNNRISGSLPRTFGSLTMLSRALLSGNQLIGTIPTSMCTIYRLADVDLSRNKISGPIPECVGRMGVLSTLNLDGNKLWGQIPQSLFTSGISDLNLSRNGLTGTIPDVFGARSYFTVLDLSYNSLKGAIPASISTASFIGHLDLSHNHLCGRIPSGSPFDHLEASSFVYNDCLCGKPLTPCK</sequence>
<evidence type="ECO:0000313" key="14">
    <source>
        <dbReference type="Proteomes" id="UP000634136"/>
    </source>
</evidence>
<keyword evidence="14" id="KW-1185">Reference proteome</keyword>
<dbReference type="InterPro" id="IPR053211">
    <property type="entry name" value="DNA_repair-toleration"/>
</dbReference>
<evidence type="ECO:0000259" key="12">
    <source>
        <dbReference type="Pfam" id="PF08263"/>
    </source>
</evidence>
<gene>
    <name evidence="13" type="ORF">G2W53_022279</name>
</gene>
<dbReference type="InterPro" id="IPR001611">
    <property type="entry name" value="Leu-rich_rpt"/>
</dbReference>
<keyword evidence="9" id="KW-1133">Transmembrane helix</keyword>
<evidence type="ECO:0000256" key="9">
    <source>
        <dbReference type="ARBA" id="ARBA00022989"/>
    </source>
</evidence>
<evidence type="ECO:0000256" key="3">
    <source>
        <dbReference type="ARBA" id="ARBA00022512"/>
    </source>
</evidence>
<dbReference type="GO" id="GO:0006952">
    <property type="term" value="P:defense response"/>
    <property type="evidence" value="ECO:0007669"/>
    <property type="project" value="UniProtKB-KW"/>
</dbReference>
<evidence type="ECO:0000256" key="8">
    <source>
        <dbReference type="ARBA" id="ARBA00022821"/>
    </source>
</evidence>
<comment type="caution">
    <text evidence="13">The sequence shown here is derived from an EMBL/GenBank/DDBJ whole genome shotgun (WGS) entry which is preliminary data.</text>
</comment>
<dbReference type="Gene3D" id="3.80.10.10">
    <property type="entry name" value="Ribonuclease Inhibitor"/>
    <property type="match status" value="2"/>
</dbReference>
<dbReference type="Pfam" id="PF13855">
    <property type="entry name" value="LRR_8"/>
    <property type="match status" value="2"/>
</dbReference>
<dbReference type="InterPro" id="IPR013210">
    <property type="entry name" value="LRR_N_plant-typ"/>
</dbReference>
<evidence type="ECO:0000256" key="7">
    <source>
        <dbReference type="ARBA" id="ARBA00022737"/>
    </source>
</evidence>
<dbReference type="InterPro" id="IPR003591">
    <property type="entry name" value="Leu-rich_rpt_typical-subtyp"/>
</dbReference>
<dbReference type="Pfam" id="PF08263">
    <property type="entry name" value="LRRNT_2"/>
    <property type="match status" value="1"/>
</dbReference>
<proteinExistence type="inferred from homology"/>
<evidence type="ECO:0000313" key="13">
    <source>
        <dbReference type="EMBL" id="KAF7824135.1"/>
    </source>
</evidence>
<evidence type="ECO:0000256" key="6">
    <source>
        <dbReference type="ARBA" id="ARBA00022729"/>
    </source>
</evidence>
<dbReference type="PANTHER" id="PTHR48060:SF3">
    <property type="entry name" value="LEUCINE-RICH REPEAT (LRR) FAMILY PROTEIN"/>
    <property type="match status" value="1"/>
</dbReference>
<name>A0A834WI02_9FABA</name>
<evidence type="ECO:0000256" key="10">
    <source>
        <dbReference type="ARBA" id="ARBA00023136"/>
    </source>
</evidence>
<organism evidence="13 14">
    <name type="scientific">Senna tora</name>
    <dbReference type="NCBI Taxonomy" id="362788"/>
    <lineage>
        <taxon>Eukaryota</taxon>
        <taxon>Viridiplantae</taxon>
        <taxon>Streptophyta</taxon>
        <taxon>Embryophyta</taxon>
        <taxon>Tracheophyta</taxon>
        <taxon>Spermatophyta</taxon>
        <taxon>Magnoliopsida</taxon>
        <taxon>eudicotyledons</taxon>
        <taxon>Gunneridae</taxon>
        <taxon>Pentapetalae</taxon>
        <taxon>rosids</taxon>
        <taxon>fabids</taxon>
        <taxon>Fabales</taxon>
        <taxon>Fabaceae</taxon>
        <taxon>Caesalpinioideae</taxon>
        <taxon>Cassia clade</taxon>
        <taxon>Senna</taxon>
    </lineage>
</organism>
<keyword evidence="6" id="KW-0732">Signal</keyword>